<feature type="compositionally biased region" description="Low complexity" evidence="1">
    <location>
        <begin position="859"/>
        <end position="870"/>
    </location>
</feature>
<sequence length="892" mass="98309">MVIDHKIPGFVPREYVWLCVWRKESEEVVVITFVPHESEGVVRATSSLGKIRAAASSLTAKRVRGSSTLVVRLEKLPPLECGVPQTRVTYTNQTDVGTQSRRVAAKLVNKFAAAQLGPLCDMHGRLDQSEKIDGDKRLEFEEMVRAHNQPYTEDELEVIKEGQDMYEMFEGEKGKVLKLPSSLATAKVARREGDNHAYGWATTTVRASPVQVVAFIWDIVMSRNGMREDTLENAVDVKPTDHNMVWYIKKRSPHPLDNRDFVSRCIWKAQGTGFLFVVAPASVVTRPPIKDAVRAELRNAMKIIKINDSETRLEYVCRPNAGGSVPAFIANRYMTRFVSFPTEIQEYFQNLRPLSIWDAKDGRAVGEALLIKTEEESKKVRAADVSREEARMRVRFTQIRGLREAGERYEWLEGMLARVVKNNLMGGGGGSAAAKVADLTAADGPSLGAGLATCLASNTESDAGVAEWIDKHSALKEFQEMHAWFRPMMDTVGKRLLSKSKFGANFRLGFGASLSSFDQVSDVNTVRLYLTTPNLVGYGYTLLAMLIVNMLAQLLLVWLQTTKGPKATTVKDMLYVVSAVKPGVDAWRVATGLGQNEYQVMSPKSELLVSKGVELAFEAIPGCVVQVQAYLIAMGTEEGASQQALVSLVISALCTGFTAGTITFDNDANVDWRRDDPEHVGLIAPGTRGTLTFGCMILNGALLLIVLALVSSLASVSVYYELTPEDAVLLPEAVAWKAVGGLCAAWITVFAAFLLLIQRRFIKNFFSFETSRELVCANFTKEGASDVAKLEIHIFDPKKWASIRDNVRVWHHANWDRLEEEAADWFTPELVARIDDEFIPVAALVRLNRAAGGHRRRSSTGGSLREAAASARERSSGRDRGGARVAPAAGAD</sequence>
<dbReference type="CDD" id="cd00177">
    <property type="entry name" value="START"/>
    <property type="match status" value="1"/>
</dbReference>
<feature type="transmembrane region" description="Helical" evidence="2">
    <location>
        <begin position="537"/>
        <end position="559"/>
    </location>
</feature>
<organism evidence="3 4">
    <name type="scientific">Tetraparma gracilis</name>
    <dbReference type="NCBI Taxonomy" id="2962635"/>
    <lineage>
        <taxon>Eukaryota</taxon>
        <taxon>Sar</taxon>
        <taxon>Stramenopiles</taxon>
        <taxon>Ochrophyta</taxon>
        <taxon>Bolidophyceae</taxon>
        <taxon>Parmales</taxon>
        <taxon>Triparmaceae</taxon>
        <taxon>Tetraparma</taxon>
    </lineage>
</organism>
<feature type="compositionally biased region" description="Low complexity" evidence="1">
    <location>
        <begin position="883"/>
        <end position="892"/>
    </location>
</feature>
<dbReference type="InterPro" id="IPR051213">
    <property type="entry name" value="START_lipid_transfer"/>
</dbReference>
<proteinExistence type="predicted"/>
<name>A0ABQ6MMS8_9STRA</name>
<evidence type="ECO:0000256" key="2">
    <source>
        <dbReference type="SAM" id="Phobius"/>
    </source>
</evidence>
<protein>
    <submittedName>
        <fullName evidence="3">Uncharacterized protein</fullName>
    </submittedName>
</protein>
<dbReference type="PANTHER" id="PTHR19308">
    <property type="entry name" value="PHOSPHATIDYLCHOLINE TRANSFER PROTEIN"/>
    <property type="match status" value="1"/>
</dbReference>
<dbReference type="Proteomes" id="UP001165060">
    <property type="component" value="Unassembled WGS sequence"/>
</dbReference>
<dbReference type="EMBL" id="BRYB01000393">
    <property type="protein sequence ID" value="GMI29285.1"/>
    <property type="molecule type" value="Genomic_DNA"/>
</dbReference>
<dbReference type="InterPro" id="IPR023393">
    <property type="entry name" value="START-like_dom_sf"/>
</dbReference>
<evidence type="ECO:0000313" key="3">
    <source>
        <dbReference type="EMBL" id="GMI29285.1"/>
    </source>
</evidence>
<feature type="region of interest" description="Disordered" evidence="1">
    <location>
        <begin position="853"/>
        <end position="892"/>
    </location>
</feature>
<gene>
    <name evidence="3" type="ORF">TeGR_g9733</name>
</gene>
<accession>A0ABQ6MMS8</accession>
<feature type="transmembrane region" description="Helical" evidence="2">
    <location>
        <begin position="734"/>
        <end position="757"/>
    </location>
</feature>
<feature type="compositionally biased region" description="Basic and acidic residues" evidence="1">
    <location>
        <begin position="871"/>
        <end position="882"/>
    </location>
</feature>
<feature type="transmembrane region" description="Helical" evidence="2">
    <location>
        <begin position="691"/>
        <end position="714"/>
    </location>
</feature>
<keyword evidence="4" id="KW-1185">Reference proteome</keyword>
<evidence type="ECO:0000313" key="4">
    <source>
        <dbReference type="Proteomes" id="UP001165060"/>
    </source>
</evidence>
<reference evidence="3 4" key="1">
    <citation type="journal article" date="2023" name="Commun. Biol.">
        <title>Genome analysis of Parmales, the sister group of diatoms, reveals the evolutionary specialization of diatoms from phago-mixotrophs to photoautotrophs.</title>
        <authorList>
            <person name="Ban H."/>
            <person name="Sato S."/>
            <person name="Yoshikawa S."/>
            <person name="Yamada K."/>
            <person name="Nakamura Y."/>
            <person name="Ichinomiya M."/>
            <person name="Sato N."/>
            <person name="Blanc-Mathieu R."/>
            <person name="Endo H."/>
            <person name="Kuwata A."/>
            <person name="Ogata H."/>
        </authorList>
    </citation>
    <scope>NUCLEOTIDE SEQUENCE [LARGE SCALE GENOMIC DNA]</scope>
</reference>
<keyword evidence="2" id="KW-0472">Membrane</keyword>
<comment type="caution">
    <text evidence="3">The sequence shown here is derived from an EMBL/GenBank/DDBJ whole genome shotgun (WGS) entry which is preliminary data.</text>
</comment>
<dbReference type="Gene3D" id="3.30.530.20">
    <property type="match status" value="1"/>
</dbReference>
<evidence type="ECO:0000256" key="1">
    <source>
        <dbReference type="SAM" id="MobiDB-lite"/>
    </source>
</evidence>
<dbReference type="PANTHER" id="PTHR19308:SF14">
    <property type="entry name" value="START DOMAIN-CONTAINING PROTEIN"/>
    <property type="match status" value="1"/>
</dbReference>
<dbReference type="SUPFAM" id="SSF55961">
    <property type="entry name" value="Bet v1-like"/>
    <property type="match status" value="1"/>
</dbReference>
<keyword evidence="2" id="KW-0812">Transmembrane</keyword>
<keyword evidence="2" id="KW-1133">Transmembrane helix</keyword>